<dbReference type="RefSeq" id="WP_158028620.1">
    <property type="nucleotide sequence ID" value="NZ_BMHG01000001.1"/>
</dbReference>
<evidence type="ECO:0000256" key="1">
    <source>
        <dbReference type="ARBA" id="ARBA00023015"/>
    </source>
</evidence>
<dbReference type="Gene3D" id="1.10.10.60">
    <property type="entry name" value="Homeodomain-like"/>
    <property type="match status" value="1"/>
</dbReference>
<dbReference type="GO" id="GO:0003700">
    <property type="term" value="F:DNA-binding transcription factor activity"/>
    <property type="evidence" value="ECO:0007669"/>
    <property type="project" value="InterPro"/>
</dbReference>
<dbReference type="EMBL" id="WBJY01000001">
    <property type="protein sequence ID" value="KAB1650036.1"/>
    <property type="molecule type" value="Genomic_DNA"/>
</dbReference>
<name>A0A6H9WMC4_9MICO</name>
<accession>A0A6H9WMC4</accession>
<sequence length="269" mass="29744">MVIMEYRRFAPDPRLSETVEHYWLIVAPAPVEEIRAVLIPNGRATVQFCLGEPGHRLRPGTTSVELNADVLLPVTTDPYVLVQSGPSHYVGVQFTPWGAATAWHDAPREPTPIGDVATGHPTDAALKDDLCAALDRWLLAELSPGPVRGRRDTVVSAVRMVDQDTEGHTVASLGATLGVSTATLYRAFRRWIGISPKEYLSVRRYERFMARLIEQSRGNSPAMLAAAAGYADQAHAAREFRRHTGMNATAFRDRLDGIAEMMFRDMPPR</sequence>
<keyword evidence="1" id="KW-0805">Transcription regulation</keyword>
<dbReference type="InterPro" id="IPR018060">
    <property type="entry name" value="HTH_AraC"/>
</dbReference>
<dbReference type="SUPFAM" id="SSF46689">
    <property type="entry name" value="Homeodomain-like"/>
    <property type="match status" value="1"/>
</dbReference>
<evidence type="ECO:0000256" key="3">
    <source>
        <dbReference type="ARBA" id="ARBA00023163"/>
    </source>
</evidence>
<dbReference type="Proteomes" id="UP000431744">
    <property type="component" value="Unassembled WGS sequence"/>
</dbReference>
<dbReference type="AlphaFoldDB" id="A0A6H9WMC4"/>
<evidence type="ECO:0000256" key="2">
    <source>
        <dbReference type="ARBA" id="ARBA00023125"/>
    </source>
</evidence>
<dbReference type="PANTHER" id="PTHR46796">
    <property type="entry name" value="HTH-TYPE TRANSCRIPTIONAL ACTIVATOR RHAS-RELATED"/>
    <property type="match status" value="1"/>
</dbReference>
<dbReference type="SMART" id="SM00342">
    <property type="entry name" value="HTH_ARAC"/>
    <property type="match status" value="1"/>
</dbReference>
<keyword evidence="2" id="KW-0238">DNA-binding</keyword>
<reference evidence="5 6" key="1">
    <citation type="submission" date="2019-09" db="EMBL/GenBank/DDBJ databases">
        <title>Phylogeny of genus Pseudoclavibacter and closely related genus.</title>
        <authorList>
            <person name="Li Y."/>
        </authorList>
    </citation>
    <scope>NUCLEOTIDE SEQUENCE [LARGE SCALE GENOMIC DNA]</scope>
    <source>
        <strain evidence="5 6">EGI 60007</strain>
    </source>
</reference>
<keyword evidence="3" id="KW-0804">Transcription</keyword>
<dbReference type="InterPro" id="IPR046532">
    <property type="entry name" value="DUF6597"/>
</dbReference>
<evidence type="ECO:0000259" key="4">
    <source>
        <dbReference type="PROSITE" id="PS01124"/>
    </source>
</evidence>
<evidence type="ECO:0000313" key="5">
    <source>
        <dbReference type="EMBL" id="KAB1650036.1"/>
    </source>
</evidence>
<gene>
    <name evidence="5" type="ORF">F8O04_07435</name>
</gene>
<dbReference type="OrthoDB" id="2559672at2"/>
<dbReference type="Pfam" id="PF12833">
    <property type="entry name" value="HTH_18"/>
    <property type="match status" value="1"/>
</dbReference>
<organism evidence="5 6">
    <name type="scientific">Pseudoclavibacter endophyticus</name>
    <dbReference type="NCBI Taxonomy" id="1778590"/>
    <lineage>
        <taxon>Bacteria</taxon>
        <taxon>Bacillati</taxon>
        <taxon>Actinomycetota</taxon>
        <taxon>Actinomycetes</taxon>
        <taxon>Micrococcales</taxon>
        <taxon>Microbacteriaceae</taxon>
        <taxon>Pseudoclavibacter</taxon>
    </lineage>
</organism>
<protein>
    <submittedName>
        <fullName evidence="5">Helix-turn-helix domain-containing protein</fullName>
    </submittedName>
</protein>
<evidence type="ECO:0000313" key="6">
    <source>
        <dbReference type="Proteomes" id="UP000431744"/>
    </source>
</evidence>
<proteinExistence type="predicted"/>
<dbReference type="InterPro" id="IPR050204">
    <property type="entry name" value="AraC_XylS_family_regulators"/>
</dbReference>
<dbReference type="PROSITE" id="PS01124">
    <property type="entry name" value="HTH_ARAC_FAMILY_2"/>
    <property type="match status" value="1"/>
</dbReference>
<keyword evidence="6" id="KW-1185">Reference proteome</keyword>
<dbReference type="InterPro" id="IPR009057">
    <property type="entry name" value="Homeodomain-like_sf"/>
</dbReference>
<comment type="caution">
    <text evidence="5">The sequence shown here is derived from an EMBL/GenBank/DDBJ whole genome shotgun (WGS) entry which is preliminary data.</text>
</comment>
<feature type="domain" description="HTH araC/xylS-type" evidence="4">
    <location>
        <begin position="152"/>
        <end position="254"/>
    </location>
</feature>
<dbReference type="GO" id="GO:0043565">
    <property type="term" value="F:sequence-specific DNA binding"/>
    <property type="evidence" value="ECO:0007669"/>
    <property type="project" value="InterPro"/>
</dbReference>
<dbReference type="Pfam" id="PF20240">
    <property type="entry name" value="DUF6597"/>
    <property type="match status" value="1"/>
</dbReference>